<feature type="domain" description="N-acetyltransferase" evidence="1">
    <location>
        <begin position="6"/>
        <end position="180"/>
    </location>
</feature>
<organism evidence="2 3">
    <name type="scientific">Tepidiforma thermophila (strain KCTC 52669 / CGMCC 1.13589 / G233)</name>
    <dbReference type="NCBI Taxonomy" id="2761530"/>
    <lineage>
        <taxon>Bacteria</taxon>
        <taxon>Bacillati</taxon>
        <taxon>Chloroflexota</taxon>
        <taxon>Tepidiformia</taxon>
        <taxon>Tepidiformales</taxon>
        <taxon>Tepidiformaceae</taxon>
        <taxon>Tepidiforma</taxon>
    </lineage>
</organism>
<dbReference type="InterPro" id="IPR000182">
    <property type="entry name" value="GNAT_dom"/>
</dbReference>
<protein>
    <submittedName>
        <fullName evidence="2">Acetyltransferase (GNAT) family protein</fullName>
    </submittedName>
</protein>
<proteinExistence type="predicted"/>
<dbReference type="RefSeq" id="WP_098504348.1">
    <property type="nucleotide sequence ID" value="NZ_PDJQ01000001.1"/>
</dbReference>
<dbReference type="Proteomes" id="UP000223071">
    <property type="component" value="Unassembled WGS sequence"/>
</dbReference>
<sequence>MTATTIRIRAIEPHGPLFEGAIAVYGDAFAEPPYSDLDRGREVRARIRDTHRYRKGFRFLIAESADGEVCGMAYGYHGEDGQWWHDAVVRWVGPRVAAEWLSDAYEVVEVAVAPAAQGRGVGSALVNALLDGLTERTAVLSTRTDSRAHELYARLGFEYLAEMTFTAGGWPFYIMGRRLR</sequence>
<dbReference type="EMBL" id="PDJQ01000001">
    <property type="protein sequence ID" value="PFG75003.1"/>
    <property type="molecule type" value="Genomic_DNA"/>
</dbReference>
<evidence type="ECO:0000259" key="1">
    <source>
        <dbReference type="PROSITE" id="PS51186"/>
    </source>
</evidence>
<dbReference type="PROSITE" id="PS51186">
    <property type="entry name" value="GNAT"/>
    <property type="match status" value="1"/>
</dbReference>
<evidence type="ECO:0000313" key="3">
    <source>
        <dbReference type="Proteomes" id="UP000223071"/>
    </source>
</evidence>
<dbReference type="InterPro" id="IPR016181">
    <property type="entry name" value="Acyl_CoA_acyltransferase"/>
</dbReference>
<dbReference type="GO" id="GO:0016747">
    <property type="term" value="F:acyltransferase activity, transferring groups other than amino-acyl groups"/>
    <property type="evidence" value="ECO:0007669"/>
    <property type="project" value="InterPro"/>
</dbReference>
<dbReference type="Pfam" id="PF00583">
    <property type="entry name" value="Acetyltransf_1"/>
    <property type="match status" value="1"/>
</dbReference>
<dbReference type="AlphaFoldDB" id="A0A2A9HI06"/>
<comment type="caution">
    <text evidence="2">The sequence shown here is derived from an EMBL/GenBank/DDBJ whole genome shotgun (WGS) entry which is preliminary data.</text>
</comment>
<keyword evidence="3" id="KW-1185">Reference proteome</keyword>
<name>A0A2A9HI06_TEPT2</name>
<gene>
    <name evidence="2" type="ORF">A9A59_2260</name>
</gene>
<evidence type="ECO:0000313" key="2">
    <source>
        <dbReference type="EMBL" id="PFG75003.1"/>
    </source>
</evidence>
<accession>A0A2A9HI06</accession>
<keyword evidence="2" id="KW-0808">Transferase</keyword>
<dbReference type="SUPFAM" id="SSF55729">
    <property type="entry name" value="Acyl-CoA N-acyltransferases (Nat)"/>
    <property type="match status" value="1"/>
</dbReference>
<dbReference type="Gene3D" id="3.40.630.30">
    <property type="match status" value="1"/>
</dbReference>
<reference evidence="2 3" key="1">
    <citation type="submission" date="2017-09" db="EMBL/GenBank/DDBJ databases">
        <title>Sequencing the genomes of two abundant thermophiles in Great Basin hot springs: Thermocrinis jamiesonii and novel Chloroflexi Thermoflexus hugenholtzii.</title>
        <authorList>
            <person name="Hedlund B."/>
        </authorList>
    </citation>
    <scope>NUCLEOTIDE SEQUENCE [LARGE SCALE GENOMIC DNA]</scope>
    <source>
        <strain evidence="2 3">G233</strain>
    </source>
</reference>